<protein>
    <submittedName>
        <fullName evidence="1">Uncharacterized protein</fullName>
    </submittedName>
</protein>
<organism evidence="1 2">
    <name type="scientific">Halomonas marinisediminis</name>
    <dbReference type="NCBI Taxonomy" id="2546095"/>
    <lineage>
        <taxon>Bacteria</taxon>
        <taxon>Pseudomonadati</taxon>
        <taxon>Pseudomonadota</taxon>
        <taxon>Gammaproteobacteria</taxon>
        <taxon>Oceanospirillales</taxon>
        <taxon>Halomonadaceae</taxon>
        <taxon>Halomonas</taxon>
    </lineage>
</organism>
<proteinExistence type="predicted"/>
<feature type="non-terminal residue" evidence="1">
    <location>
        <position position="88"/>
    </location>
</feature>
<comment type="caution">
    <text evidence="1">The sequence shown here is derived from an EMBL/GenBank/DDBJ whole genome shotgun (WGS) entry which is preliminary data.</text>
</comment>
<gene>
    <name evidence="1" type="ORF">E0702_17630</name>
</gene>
<evidence type="ECO:0000313" key="2">
    <source>
        <dbReference type="Proteomes" id="UP000294823"/>
    </source>
</evidence>
<evidence type="ECO:0000313" key="1">
    <source>
        <dbReference type="EMBL" id="TDA81594.1"/>
    </source>
</evidence>
<feature type="non-terminal residue" evidence="1">
    <location>
        <position position="1"/>
    </location>
</feature>
<dbReference type="EMBL" id="SLTR01000518">
    <property type="protein sequence ID" value="TDA81594.1"/>
    <property type="molecule type" value="Genomic_DNA"/>
</dbReference>
<keyword evidence="2" id="KW-1185">Reference proteome</keyword>
<dbReference type="Proteomes" id="UP000294823">
    <property type="component" value="Unassembled WGS sequence"/>
</dbReference>
<sequence length="88" mass="9448">LPLKTRGLKVEQQRDGGVLFTDKKSKKTATMPAPVMWDATVDAVSGEHTRRAKVGLKVVKAKDGVDLVITPDAGFLADPATEYPVTVD</sequence>
<name>A0ABY2D1Z9_9GAMM</name>
<accession>A0ABY2D1Z9</accession>
<reference evidence="1 2" key="1">
    <citation type="submission" date="2019-03" db="EMBL/GenBank/DDBJ databases">
        <title>Halomonas marinisediminis sp. nov., a moderately halophilic bacterium isolated from the Bohai Gulf.</title>
        <authorList>
            <person name="Ji X."/>
        </authorList>
    </citation>
    <scope>NUCLEOTIDE SEQUENCE [LARGE SCALE GENOMIC DNA]</scope>
    <source>
        <strain evidence="1 2">204</strain>
    </source>
</reference>